<evidence type="ECO:0000256" key="3">
    <source>
        <dbReference type="ARBA" id="ARBA00022525"/>
    </source>
</evidence>
<name>A0A7E4VFT0_PANRE</name>
<dbReference type="AlphaFoldDB" id="A0A7E4VFT0"/>
<dbReference type="PANTHER" id="PTHR21700">
    <property type="entry name" value="TRANSTHYRETIN-LIKE FAMILY PROTEIN-RELATED"/>
    <property type="match status" value="1"/>
</dbReference>
<dbReference type="InterPro" id="IPR038479">
    <property type="entry name" value="Transthyretin-like_sf"/>
</dbReference>
<dbReference type="InterPro" id="IPR001534">
    <property type="entry name" value="Transthyretin-like"/>
</dbReference>
<evidence type="ECO:0000256" key="5">
    <source>
        <dbReference type="SAM" id="SignalP"/>
    </source>
</evidence>
<keyword evidence="4 5" id="KW-0732">Signal</keyword>
<proteinExistence type="inferred from homology"/>
<evidence type="ECO:0000256" key="2">
    <source>
        <dbReference type="ARBA" id="ARBA00010112"/>
    </source>
</evidence>
<keyword evidence="3" id="KW-0964">Secreted</keyword>
<sequence>MFRVEVVLLLAGLCAVGSAIRAQSVAVKGNLVCHGRPYANGQVKLYEKDRISKDDLLAEVKTDSRGYFEISGTQREWLSIRPKITIVHACDTRDSACEKKFDIEIEKKYVSSGSTPTKFWNAGNIELALDRVTQTTDCKGSKGSKH</sequence>
<dbReference type="Pfam" id="PF01060">
    <property type="entry name" value="TTR-52"/>
    <property type="match status" value="1"/>
</dbReference>
<reference evidence="7" key="2">
    <citation type="submission" date="2020-10" db="UniProtKB">
        <authorList>
            <consortium name="WormBaseParasite"/>
        </authorList>
    </citation>
    <scope>IDENTIFICATION</scope>
</reference>
<evidence type="ECO:0000256" key="1">
    <source>
        <dbReference type="ARBA" id="ARBA00004613"/>
    </source>
</evidence>
<dbReference type="WBParaSite" id="Pan_g20385.t1">
    <property type="protein sequence ID" value="Pan_g20385.t1"/>
    <property type="gene ID" value="Pan_g20385"/>
</dbReference>
<dbReference type="GO" id="GO:0009986">
    <property type="term" value="C:cell surface"/>
    <property type="evidence" value="ECO:0007669"/>
    <property type="project" value="InterPro"/>
</dbReference>
<dbReference type="Gene3D" id="2.60.40.3330">
    <property type="match status" value="1"/>
</dbReference>
<dbReference type="Proteomes" id="UP000492821">
    <property type="component" value="Unassembled WGS sequence"/>
</dbReference>
<evidence type="ECO:0000256" key="4">
    <source>
        <dbReference type="ARBA" id="ARBA00022729"/>
    </source>
</evidence>
<feature type="signal peptide" evidence="5">
    <location>
        <begin position="1"/>
        <end position="19"/>
    </location>
</feature>
<comment type="similarity">
    <text evidence="2">Belongs to the nematode transthyretin-like family.</text>
</comment>
<dbReference type="PANTHER" id="PTHR21700:SF24">
    <property type="entry name" value="TRANSTHYRETIN-LIKE FAMILY PROTEIN"/>
    <property type="match status" value="1"/>
</dbReference>
<protein>
    <submittedName>
        <fullName evidence="7">Transthyretin-like family protein</fullName>
    </submittedName>
</protein>
<evidence type="ECO:0000313" key="6">
    <source>
        <dbReference type="Proteomes" id="UP000492821"/>
    </source>
</evidence>
<organism evidence="6 7">
    <name type="scientific">Panagrellus redivivus</name>
    <name type="common">Microworm</name>
    <dbReference type="NCBI Taxonomy" id="6233"/>
    <lineage>
        <taxon>Eukaryota</taxon>
        <taxon>Metazoa</taxon>
        <taxon>Ecdysozoa</taxon>
        <taxon>Nematoda</taxon>
        <taxon>Chromadorea</taxon>
        <taxon>Rhabditida</taxon>
        <taxon>Tylenchina</taxon>
        <taxon>Panagrolaimomorpha</taxon>
        <taxon>Panagrolaimoidea</taxon>
        <taxon>Panagrolaimidae</taxon>
        <taxon>Panagrellus</taxon>
    </lineage>
</organism>
<comment type="subcellular location">
    <subcellularLocation>
        <location evidence="1">Secreted</location>
    </subcellularLocation>
</comment>
<accession>A0A7E4VFT0</accession>
<keyword evidence="6" id="KW-1185">Reference proteome</keyword>
<evidence type="ECO:0000313" key="7">
    <source>
        <dbReference type="WBParaSite" id="Pan_g20385.t1"/>
    </source>
</evidence>
<dbReference type="GO" id="GO:0005576">
    <property type="term" value="C:extracellular region"/>
    <property type="evidence" value="ECO:0007669"/>
    <property type="project" value="UniProtKB-SubCell"/>
</dbReference>
<feature type="chain" id="PRO_5028852611" evidence="5">
    <location>
        <begin position="20"/>
        <end position="146"/>
    </location>
</feature>
<reference evidence="6" key="1">
    <citation type="journal article" date="2013" name="Genetics">
        <title>The draft genome and transcriptome of Panagrellus redivivus are shaped by the harsh demands of a free-living lifestyle.</title>
        <authorList>
            <person name="Srinivasan J."/>
            <person name="Dillman A.R."/>
            <person name="Macchietto M.G."/>
            <person name="Heikkinen L."/>
            <person name="Lakso M."/>
            <person name="Fracchia K.M."/>
            <person name="Antoshechkin I."/>
            <person name="Mortazavi A."/>
            <person name="Wong G."/>
            <person name="Sternberg P.W."/>
        </authorList>
    </citation>
    <scope>NUCLEOTIDE SEQUENCE [LARGE SCALE GENOMIC DNA]</scope>
    <source>
        <strain evidence="6">MT8872</strain>
    </source>
</reference>